<evidence type="ECO:0000256" key="3">
    <source>
        <dbReference type="ARBA" id="ARBA00014604"/>
    </source>
</evidence>
<evidence type="ECO:0000256" key="10">
    <source>
        <dbReference type="SAM" id="Phobius"/>
    </source>
</evidence>
<evidence type="ECO:0000256" key="4">
    <source>
        <dbReference type="ARBA" id="ARBA00022692"/>
    </source>
</evidence>
<evidence type="ECO:0000313" key="12">
    <source>
        <dbReference type="Proteomes" id="UP001497392"/>
    </source>
</evidence>
<evidence type="ECO:0000256" key="2">
    <source>
        <dbReference type="ARBA" id="ARBA00007020"/>
    </source>
</evidence>
<accession>A0ABP1FKW1</accession>
<evidence type="ECO:0000256" key="5">
    <source>
        <dbReference type="ARBA" id="ARBA00022792"/>
    </source>
</evidence>
<dbReference type="InterPro" id="IPR026571">
    <property type="entry name" value="Tmem186"/>
</dbReference>
<keyword evidence="6 10" id="KW-1133">Transmembrane helix</keyword>
<keyword evidence="5" id="KW-0999">Mitochondrion inner membrane</keyword>
<dbReference type="EMBL" id="CAXHTA020000002">
    <property type="protein sequence ID" value="CAL5220031.1"/>
    <property type="molecule type" value="Genomic_DNA"/>
</dbReference>
<dbReference type="PANTHER" id="PTHR13603">
    <property type="entry name" value="TRANSMEMBRANE PROTEIN 186"/>
    <property type="match status" value="1"/>
</dbReference>
<evidence type="ECO:0000256" key="7">
    <source>
        <dbReference type="ARBA" id="ARBA00023128"/>
    </source>
</evidence>
<keyword evidence="8 10" id="KW-0472">Membrane</keyword>
<name>A0ABP1FKW1_9CHLO</name>
<comment type="similarity">
    <text evidence="2">Belongs to the TMEM186 family.</text>
</comment>
<keyword evidence="7" id="KW-0496">Mitochondrion</keyword>
<evidence type="ECO:0000256" key="6">
    <source>
        <dbReference type="ARBA" id="ARBA00022989"/>
    </source>
</evidence>
<feature type="transmembrane region" description="Helical" evidence="10">
    <location>
        <begin position="21"/>
        <end position="42"/>
    </location>
</feature>
<dbReference type="PANTHER" id="PTHR13603:SF1">
    <property type="entry name" value="TRANSMEMBRANE PROTEIN 186"/>
    <property type="match status" value="1"/>
</dbReference>
<sequence length="276" mass="30004">MATEDSEKNASSDPSLQKGKAWIDVASMVVIFVILILVFWLCSFCSPASAAGSVSAAQQPAIIIRAVMPYQLQHRRCFSSSPHDTSTAVSPSSARAATPQIGEEAERTVLYRGRGMVPFRVLVRLKIFQLGGVAALAIPINTFLVEGSVSSIQTVMASALVLGCATASVTLWYFSRRYVGELSLLKGGPAGRPSRLCFSVLDFWGNREDTAVELDRLIPPFKGASDVELGYLAGQTLLPIDVEGDRQYFVSIPHGRIMQKELLLQVLKGKLDEKRL</sequence>
<comment type="caution">
    <text evidence="11">The sequence shown here is derived from an EMBL/GenBank/DDBJ whole genome shotgun (WGS) entry which is preliminary data.</text>
</comment>
<keyword evidence="4 10" id="KW-0812">Transmembrane</keyword>
<evidence type="ECO:0000256" key="8">
    <source>
        <dbReference type="ARBA" id="ARBA00023136"/>
    </source>
</evidence>
<protein>
    <recommendedName>
        <fullName evidence="3">Transmembrane protein 186</fullName>
    </recommendedName>
</protein>
<gene>
    <name evidence="11" type="primary">g1977</name>
    <name evidence="11" type="ORF">VP750_LOCUS1690</name>
</gene>
<evidence type="ECO:0000256" key="1">
    <source>
        <dbReference type="ARBA" id="ARBA00004448"/>
    </source>
</evidence>
<dbReference type="Proteomes" id="UP001497392">
    <property type="component" value="Unassembled WGS sequence"/>
</dbReference>
<evidence type="ECO:0000256" key="9">
    <source>
        <dbReference type="SAM" id="MobiDB-lite"/>
    </source>
</evidence>
<comment type="subcellular location">
    <subcellularLocation>
        <location evidence="1">Mitochondrion inner membrane</location>
        <topology evidence="1">Multi-pass membrane protein</topology>
    </subcellularLocation>
</comment>
<feature type="transmembrane region" description="Helical" evidence="10">
    <location>
        <begin position="152"/>
        <end position="174"/>
    </location>
</feature>
<evidence type="ECO:0000313" key="11">
    <source>
        <dbReference type="EMBL" id="CAL5220031.1"/>
    </source>
</evidence>
<feature type="transmembrane region" description="Helical" evidence="10">
    <location>
        <begin position="121"/>
        <end position="140"/>
    </location>
</feature>
<proteinExistence type="inferred from homology"/>
<feature type="compositionally biased region" description="Polar residues" evidence="9">
    <location>
        <begin position="78"/>
        <end position="95"/>
    </location>
</feature>
<reference evidence="11 12" key="1">
    <citation type="submission" date="2024-06" db="EMBL/GenBank/DDBJ databases">
        <authorList>
            <person name="Kraege A."/>
            <person name="Thomma B."/>
        </authorList>
    </citation>
    <scope>NUCLEOTIDE SEQUENCE [LARGE SCALE GENOMIC DNA]</scope>
</reference>
<organism evidence="11 12">
    <name type="scientific">Coccomyxa viridis</name>
    <dbReference type="NCBI Taxonomy" id="1274662"/>
    <lineage>
        <taxon>Eukaryota</taxon>
        <taxon>Viridiplantae</taxon>
        <taxon>Chlorophyta</taxon>
        <taxon>core chlorophytes</taxon>
        <taxon>Trebouxiophyceae</taxon>
        <taxon>Trebouxiophyceae incertae sedis</taxon>
        <taxon>Coccomyxaceae</taxon>
        <taxon>Coccomyxa</taxon>
    </lineage>
</organism>
<feature type="region of interest" description="Disordered" evidence="9">
    <location>
        <begin position="78"/>
        <end position="101"/>
    </location>
</feature>
<keyword evidence="12" id="KW-1185">Reference proteome</keyword>